<sequence length="104" mass="11751">MVVGEWIISDSIIAYLSHHFSRYTNNVPQSWTRFRKGSHFRQALVTIVMISALTPLYTLASIGNSMCMTSMLGELEDEGGWVRVWGTCPDLPLNITELVVREGF</sequence>
<gene>
    <name evidence="2" type="ORF">TrLO_g14587</name>
</gene>
<keyword evidence="1" id="KW-0472">Membrane</keyword>
<dbReference type="AlphaFoldDB" id="A0A9W7A6D3"/>
<reference evidence="3" key="1">
    <citation type="journal article" date="2023" name="Commun. Biol.">
        <title>Genome analysis of Parmales, the sister group of diatoms, reveals the evolutionary specialization of diatoms from phago-mixotrophs to photoautotrophs.</title>
        <authorList>
            <person name="Ban H."/>
            <person name="Sato S."/>
            <person name="Yoshikawa S."/>
            <person name="Yamada K."/>
            <person name="Nakamura Y."/>
            <person name="Ichinomiya M."/>
            <person name="Sato N."/>
            <person name="Blanc-Mathieu R."/>
            <person name="Endo H."/>
            <person name="Kuwata A."/>
            <person name="Ogata H."/>
        </authorList>
    </citation>
    <scope>NUCLEOTIDE SEQUENCE [LARGE SCALE GENOMIC DNA]</scope>
    <source>
        <strain evidence="3">NIES 3700</strain>
    </source>
</reference>
<keyword evidence="1" id="KW-1133">Transmembrane helix</keyword>
<dbReference type="EMBL" id="BRXW01000541">
    <property type="protein sequence ID" value="GMH64241.1"/>
    <property type="molecule type" value="Genomic_DNA"/>
</dbReference>
<name>A0A9W7A6D3_9STRA</name>
<protein>
    <submittedName>
        <fullName evidence="2">Uncharacterized protein</fullName>
    </submittedName>
</protein>
<evidence type="ECO:0000256" key="1">
    <source>
        <dbReference type="SAM" id="Phobius"/>
    </source>
</evidence>
<dbReference type="OrthoDB" id="229807at2759"/>
<comment type="caution">
    <text evidence="2">The sequence shown here is derived from an EMBL/GenBank/DDBJ whole genome shotgun (WGS) entry which is preliminary data.</text>
</comment>
<organism evidence="2 3">
    <name type="scientific">Triparma laevis f. longispina</name>
    <dbReference type="NCBI Taxonomy" id="1714387"/>
    <lineage>
        <taxon>Eukaryota</taxon>
        <taxon>Sar</taxon>
        <taxon>Stramenopiles</taxon>
        <taxon>Ochrophyta</taxon>
        <taxon>Bolidophyceae</taxon>
        <taxon>Parmales</taxon>
        <taxon>Triparmaceae</taxon>
        <taxon>Triparma</taxon>
    </lineage>
</organism>
<keyword evidence="1" id="KW-0812">Transmembrane</keyword>
<accession>A0A9W7A6D3</accession>
<dbReference type="Proteomes" id="UP001165122">
    <property type="component" value="Unassembled WGS sequence"/>
</dbReference>
<proteinExistence type="predicted"/>
<evidence type="ECO:0000313" key="3">
    <source>
        <dbReference type="Proteomes" id="UP001165122"/>
    </source>
</evidence>
<feature type="transmembrane region" description="Helical" evidence="1">
    <location>
        <begin position="43"/>
        <end position="62"/>
    </location>
</feature>
<keyword evidence="3" id="KW-1185">Reference proteome</keyword>
<evidence type="ECO:0000313" key="2">
    <source>
        <dbReference type="EMBL" id="GMH64241.1"/>
    </source>
</evidence>